<evidence type="ECO:0000259" key="15">
    <source>
        <dbReference type="PROSITE" id="PS50235"/>
    </source>
</evidence>
<accession>A0A0L0CBN0</accession>
<dbReference type="OrthoDB" id="73004at2759"/>
<dbReference type="CDD" id="cd02674">
    <property type="entry name" value="Peptidase_C19R"/>
    <property type="match status" value="1"/>
</dbReference>
<evidence type="ECO:0000256" key="6">
    <source>
        <dbReference type="ARBA" id="ARBA00022490"/>
    </source>
</evidence>
<dbReference type="SUPFAM" id="SSF143791">
    <property type="entry name" value="DUSP-like"/>
    <property type="match status" value="2"/>
</dbReference>
<comment type="catalytic activity">
    <reaction evidence="1">
        <text>Thiol-dependent hydrolysis of ester, thioester, amide, peptide and isopeptide bonds formed by the C-terminal Gly of ubiquitin (a 76-residue protein attached to proteins as an intracellular targeting signal).</text>
        <dbReference type="EC" id="3.4.19.12"/>
    </reaction>
</comment>
<comment type="similarity">
    <text evidence="4">Belongs to the peptidase C19 family. USP20/USP33 subfamily.</text>
</comment>
<feature type="compositionally biased region" description="Low complexity" evidence="14">
    <location>
        <begin position="927"/>
        <end position="937"/>
    </location>
</feature>
<feature type="domain" description="UBP-type" evidence="16">
    <location>
        <begin position="6"/>
        <end position="114"/>
    </location>
</feature>
<evidence type="ECO:0000256" key="10">
    <source>
        <dbReference type="ARBA" id="ARBA00022771"/>
    </source>
</evidence>
<dbReference type="PROSITE" id="PS50271">
    <property type="entry name" value="ZF_UBP"/>
    <property type="match status" value="1"/>
</dbReference>
<evidence type="ECO:0000259" key="17">
    <source>
        <dbReference type="PROSITE" id="PS51283"/>
    </source>
</evidence>
<dbReference type="InterPro" id="IPR001394">
    <property type="entry name" value="Peptidase_C19_UCH"/>
</dbReference>
<evidence type="ECO:0000259" key="16">
    <source>
        <dbReference type="PROSITE" id="PS50271"/>
    </source>
</evidence>
<feature type="compositionally biased region" description="Polar residues" evidence="14">
    <location>
        <begin position="1001"/>
        <end position="1010"/>
    </location>
</feature>
<feature type="region of interest" description="Disordered" evidence="14">
    <location>
        <begin position="912"/>
        <end position="1024"/>
    </location>
</feature>
<keyword evidence="7" id="KW-0254">Endocytosis</keyword>
<evidence type="ECO:0000256" key="9">
    <source>
        <dbReference type="ARBA" id="ARBA00022737"/>
    </source>
</evidence>
<sequence>MNKLPQSCSHFSNEYSTLLDVKQIDGNNTCANCPYNGPNLWICLHRKCMQIGCSEQANDHSTEHFQRSKDKHLHCIHMNLSSQRAWCYLCEREVSIGGADRHVHVTADPLLRSMGYSDDENDSDSGTSGASTGLVGLQNIANTCYMNSALQALSNVVPMTHYFLHCSDLVDYTLEQGAHRCKAGLAKSYQRLMRDMWRKRGEGKAFLAPRSILYGIRSVHPMFRGFQQHDTQEFLRCFMDQLHEELKEQSCNIEARTIAPSSKASTTTNANYDDEDTPSEMSSTCSSNSLGSDYLTCESSASEQSSLCEEPINTKPTMMTNSSCSASVSGSTNTSNSTVSTSASTVRSIVSDIFDGKLLSSVQCLTCDRISTREETFQDLSLPIPNRDFLTVLHQTNSISVQSLNSIDSTTSARSNDGWLSWIWNMVRSWLWGPSVTLHDCMASFFSADELKGDNMYSCEKCNKLRTGVKYSRILDLPEVLCIHLKRFRHDLSYSSKISSYVEFPLENFDMRSYIHKDCKSQVPLYNLSSVICHHGTVGGGHYTCFARNALTDRWYEFDDHHVNEVQPEVVQNCQAYVLFYHKNNPQMEHIRFEANELAASYPVSQSDIRFYISREWLARFNTFSEPGPISNWSMLCPHGGVLHSKISVIAQLAVPISQQLWEFLYRKFGGGPAINMLFECEACKRSAEALAHRQHYEHSVFQRYNDLELDSGAIYAVSMSWLRKWQQFARGLTHKEPGAINNSSIVPSSKDAGQKSSPVRNVRIGSDYVQINAPAWRFLHDIYGGGPEVLLRPSLTEEIIIIDQDELDESEDGQTGNISDTESNMGGHNYNFPESIAVNTTTESSLNEQAEEYEEVVSSPNANKKSQKQKEKSAGKKYTKTSHVTKKLTLTKGVKNKGNQELFGLQGKYMTKDSETHSHDDDEEQVQQQQQQQQQQNSHNDKQQEVFITLGNKSKKAFRNEKRQKQQQHQRKTNVAANANSSNTNEPTEKRTKRGKKSKNSVVLKNIQQIPDPAASDSNETDI</sequence>
<organism evidence="18 19">
    <name type="scientific">Lucilia cuprina</name>
    <name type="common">Green bottle fly</name>
    <name type="synonym">Australian sheep blowfly</name>
    <dbReference type="NCBI Taxonomy" id="7375"/>
    <lineage>
        <taxon>Eukaryota</taxon>
        <taxon>Metazoa</taxon>
        <taxon>Ecdysozoa</taxon>
        <taxon>Arthropoda</taxon>
        <taxon>Hexapoda</taxon>
        <taxon>Insecta</taxon>
        <taxon>Pterygota</taxon>
        <taxon>Neoptera</taxon>
        <taxon>Endopterygota</taxon>
        <taxon>Diptera</taxon>
        <taxon>Brachycera</taxon>
        <taxon>Muscomorpha</taxon>
        <taxon>Oestroidea</taxon>
        <taxon>Calliphoridae</taxon>
        <taxon>Luciliinae</taxon>
        <taxon>Lucilia</taxon>
    </lineage>
</organism>
<dbReference type="InterPro" id="IPR028889">
    <property type="entry name" value="USP"/>
</dbReference>
<dbReference type="GO" id="GO:0016579">
    <property type="term" value="P:protein deubiquitination"/>
    <property type="evidence" value="ECO:0007669"/>
    <property type="project" value="InterPro"/>
</dbReference>
<keyword evidence="8" id="KW-0479">Metal-binding</keyword>
<name>A0A0L0CBN0_LUCCU</name>
<evidence type="ECO:0000256" key="3">
    <source>
        <dbReference type="ARBA" id="ARBA00004556"/>
    </source>
</evidence>
<protein>
    <recommendedName>
        <fullName evidence="5">ubiquitinyl hydrolase 1</fullName>
        <ecNumber evidence="5">3.4.19.12</ecNumber>
    </recommendedName>
</protein>
<evidence type="ECO:0000256" key="1">
    <source>
        <dbReference type="ARBA" id="ARBA00000707"/>
    </source>
</evidence>
<feature type="compositionally biased region" description="Polar residues" evidence="14">
    <location>
        <begin position="262"/>
        <end position="271"/>
    </location>
</feature>
<dbReference type="Gene3D" id="3.90.70.10">
    <property type="entry name" value="Cysteine proteinases"/>
    <property type="match status" value="1"/>
</dbReference>
<feature type="compositionally biased region" description="Polar residues" evidence="14">
    <location>
        <begin position="814"/>
        <end position="827"/>
    </location>
</feature>
<dbReference type="Pfam" id="PF00443">
    <property type="entry name" value="UCH"/>
    <property type="match status" value="1"/>
</dbReference>
<dbReference type="InterPro" id="IPR050185">
    <property type="entry name" value="Ub_carboxyl-term_hydrolase"/>
</dbReference>
<dbReference type="EMBL" id="JRES01000644">
    <property type="protein sequence ID" value="KNC29640.1"/>
    <property type="molecule type" value="Genomic_DNA"/>
</dbReference>
<keyword evidence="11" id="KW-0862">Zinc</keyword>
<dbReference type="PROSITE" id="PS00972">
    <property type="entry name" value="USP_1"/>
    <property type="match status" value="1"/>
</dbReference>
<proteinExistence type="inferred from homology"/>
<reference evidence="18 19" key="1">
    <citation type="journal article" date="2015" name="Nat. Commun.">
        <title>Lucilia cuprina genome unlocks parasitic fly biology to underpin future interventions.</title>
        <authorList>
            <person name="Anstead C.A."/>
            <person name="Korhonen P.K."/>
            <person name="Young N.D."/>
            <person name="Hall R.S."/>
            <person name="Jex A.R."/>
            <person name="Murali S.C."/>
            <person name="Hughes D.S."/>
            <person name="Lee S.F."/>
            <person name="Perry T."/>
            <person name="Stroehlein A.J."/>
            <person name="Ansell B.R."/>
            <person name="Breugelmans B."/>
            <person name="Hofmann A."/>
            <person name="Qu J."/>
            <person name="Dugan S."/>
            <person name="Lee S.L."/>
            <person name="Chao H."/>
            <person name="Dinh H."/>
            <person name="Han Y."/>
            <person name="Doddapaneni H.V."/>
            <person name="Worley K.C."/>
            <person name="Muzny D.M."/>
            <person name="Ioannidis P."/>
            <person name="Waterhouse R.M."/>
            <person name="Zdobnov E.M."/>
            <person name="James P.J."/>
            <person name="Bagnall N.H."/>
            <person name="Kotze A.C."/>
            <person name="Gibbs R.A."/>
            <person name="Richards S."/>
            <person name="Batterham P."/>
            <person name="Gasser R.B."/>
        </authorList>
    </citation>
    <scope>NUCLEOTIDE SEQUENCE [LARGE SCALE GENOMIC DNA]</scope>
    <source>
        <strain evidence="18 19">LS</strain>
        <tissue evidence="18">Full body</tissue>
    </source>
</reference>
<dbReference type="Gene3D" id="3.30.40.10">
    <property type="entry name" value="Zinc/RING finger domain, C3HC4 (zinc finger)"/>
    <property type="match status" value="1"/>
</dbReference>
<evidence type="ECO:0000256" key="11">
    <source>
        <dbReference type="ARBA" id="ARBA00022833"/>
    </source>
</evidence>
<feature type="domain" description="USP" evidence="15">
    <location>
        <begin position="135"/>
        <end position="584"/>
    </location>
</feature>
<feature type="domain" description="DUSP" evidence="17">
    <location>
        <begin position="689"/>
        <end position="796"/>
    </location>
</feature>
<dbReference type="GO" id="GO:0008270">
    <property type="term" value="F:zinc ion binding"/>
    <property type="evidence" value="ECO:0007669"/>
    <property type="project" value="UniProtKB-KW"/>
</dbReference>
<evidence type="ECO:0000256" key="4">
    <source>
        <dbReference type="ARBA" id="ARBA00008269"/>
    </source>
</evidence>
<evidence type="ECO:0000313" key="19">
    <source>
        <dbReference type="Proteomes" id="UP000037069"/>
    </source>
</evidence>
<dbReference type="InterPro" id="IPR013083">
    <property type="entry name" value="Znf_RING/FYVE/PHD"/>
</dbReference>
<keyword evidence="12" id="KW-0206">Cytoskeleton</keyword>
<dbReference type="SMART" id="SM00695">
    <property type="entry name" value="DUSP"/>
    <property type="match status" value="2"/>
</dbReference>
<dbReference type="InterPro" id="IPR006615">
    <property type="entry name" value="Pept_C19_DUSP"/>
</dbReference>
<dbReference type="InterPro" id="IPR001607">
    <property type="entry name" value="Znf_UBP"/>
</dbReference>
<feature type="compositionally biased region" description="Basic residues" evidence="14">
    <location>
        <begin position="876"/>
        <end position="885"/>
    </location>
</feature>
<gene>
    <name evidence="18" type="ORF">FF38_08656</name>
</gene>
<evidence type="ECO:0000256" key="13">
    <source>
        <dbReference type="PROSITE-ProRule" id="PRU00502"/>
    </source>
</evidence>
<dbReference type="PROSITE" id="PS00973">
    <property type="entry name" value="USP_2"/>
    <property type="match status" value="1"/>
</dbReference>
<keyword evidence="6" id="KW-0963">Cytoplasm</keyword>
<dbReference type="PANTHER" id="PTHR21646">
    <property type="entry name" value="UBIQUITIN CARBOXYL-TERMINAL HYDROLASE"/>
    <property type="match status" value="1"/>
</dbReference>
<dbReference type="AlphaFoldDB" id="A0A0L0CBN0"/>
<feature type="region of interest" description="Disordered" evidence="14">
    <location>
        <begin position="806"/>
        <end position="885"/>
    </location>
</feature>
<comment type="caution">
    <text evidence="18">The sequence shown here is derived from an EMBL/GenBank/DDBJ whole genome shotgun (WGS) entry which is preliminary data.</text>
</comment>
<dbReference type="InterPro" id="IPR018200">
    <property type="entry name" value="USP_CS"/>
</dbReference>
<evidence type="ECO:0000256" key="8">
    <source>
        <dbReference type="ARBA" id="ARBA00022723"/>
    </source>
</evidence>
<dbReference type="Proteomes" id="UP000037069">
    <property type="component" value="Unassembled WGS sequence"/>
</dbReference>
<dbReference type="PROSITE" id="PS50235">
    <property type="entry name" value="USP_3"/>
    <property type="match status" value="1"/>
</dbReference>
<feature type="compositionally biased region" description="Basic and acidic residues" evidence="14">
    <location>
        <begin position="912"/>
        <end position="921"/>
    </location>
</feature>
<dbReference type="Pfam" id="PF06337">
    <property type="entry name" value="DUSP"/>
    <property type="match status" value="2"/>
</dbReference>
<dbReference type="Pfam" id="PF02148">
    <property type="entry name" value="zf-UBP"/>
    <property type="match status" value="1"/>
</dbReference>
<evidence type="ECO:0000256" key="5">
    <source>
        <dbReference type="ARBA" id="ARBA00012759"/>
    </source>
</evidence>
<dbReference type="InterPro" id="IPR038765">
    <property type="entry name" value="Papain-like_cys_pep_sf"/>
</dbReference>
<feature type="region of interest" description="Disordered" evidence="14">
    <location>
        <begin position="262"/>
        <end position="286"/>
    </location>
</feature>
<dbReference type="PANTHER" id="PTHR21646:SF86">
    <property type="entry name" value="UBIQUITIN CARBOXYL-TERMINAL HYDROLASE"/>
    <property type="match status" value="1"/>
</dbReference>
<dbReference type="STRING" id="7375.A0A0L0CBN0"/>
<feature type="compositionally biased region" description="Low complexity" evidence="14">
    <location>
        <begin position="974"/>
        <end position="986"/>
    </location>
</feature>
<keyword evidence="10 13" id="KW-0863">Zinc-finger</keyword>
<keyword evidence="9" id="KW-0677">Repeat</keyword>
<evidence type="ECO:0000256" key="12">
    <source>
        <dbReference type="ARBA" id="ARBA00023212"/>
    </source>
</evidence>
<dbReference type="PROSITE" id="PS51283">
    <property type="entry name" value="DUSP"/>
    <property type="match status" value="2"/>
</dbReference>
<keyword evidence="19" id="KW-1185">Reference proteome</keyword>
<dbReference type="GO" id="GO:0048471">
    <property type="term" value="C:perinuclear region of cytoplasm"/>
    <property type="evidence" value="ECO:0007669"/>
    <property type="project" value="UniProtKB-SubCell"/>
</dbReference>
<dbReference type="Gene3D" id="3.30.2230.10">
    <property type="entry name" value="DUSP-like"/>
    <property type="match status" value="2"/>
</dbReference>
<feature type="domain" description="DUSP" evidence="17">
    <location>
        <begin position="582"/>
        <end position="681"/>
    </location>
</feature>
<evidence type="ECO:0000313" key="18">
    <source>
        <dbReference type="EMBL" id="KNC29640.1"/>
    </source>
</evidence>
<dbReference type="OMA" id="IDQDDEC"/>
<comment type="subcellular location">
    <subcellularLocation>
        <location evidence="2">Cytoplasm</location>
        <location evidence="2">Cytoskeleton</location>
        <location evidence="2">Microtubule organizing center</location>
        <location evidence="2">Centrosome</location>
    </subcellularLocation>
    <subcellularLocation>
        <location evidence="3">Cytoplasm</location>
        <location evidence="3">Perinuclear region</location>
    </subcellularLocation>
</comment>
<feature type="compositionally biased region" description="Polar residues" evidence="14">
    <location>
        <begin position="838"/>
        <end position="849"/>
    </location>
</feature>
<dbReference type="GO" id="GO:0005813">
    <property type="term" value="C:centrosome"/>
    <property type="evidence" value="ECO:0007669"/>
    <property type="project" value="UniProtKB-SubCell"/>
</dbReference>
<feature type="region of interest" description="Disordered" evidence="14">
    <location>
        <begin position="740"/>
        <end position="760"/>
    </location>
</feature>
<dbReference type="SUPFAM" id="SSF57850">
    <property type="entry name" value="RING/U-box"/>
    <property type="match status" value="1"/>
</dbReference>
<dbReference type="InterPro" id="IPR035927">
    <property type="entry name" value="DUSP-like_sf"/>
</dbReference>
<evidence type="ECO:0000256" key="7">
    <source>
        <dbReference type="ARBA" id="ARBA00022583"/>
    </source>
</evidence>
<dbReference type="EC" id="3.4.19.12" evidence="5"/>
<evidence type="ECO:0000256" key="14">
    <source>
        <dbReference type="SAM" id="MobiDB-lite"/>
    </source>
</evidence>
<evidence type="ECO:0000256" key="2">
    <source>
        <dbReference type="ARBA" id="ARBA00004300"/>
    </source>
</evidence>
<dbReference type="SUPFAM" id="SSF54001">
    <property type="entry name" value="Cysteine proteinases"/>
    <property type="match status" value="1"/>
</dbReference>
<dbReference type="GO" id="GO:0004843">
    <property type="term" value="F:cysteine-type deubiquitinase activity"/>
    <property type="evidence" value="ECO:0007669"/>
    <property type="project" value="UniProtKB-EC"/>
</dbReference>
<dbReference type="GO" id="GO:0006897">
    <property type="term" value="P:endocytosis"/>
    <property type="evidence" value="ECO:0007669"/>
    <property type="project" value="UniProtKB-KW"/>
</dbReference>